<dbReference type="AlphaFoldDB" id="A0A1L9NSI3"/>
<dbReference type="InterPro" id="IPR036388">
    <property type="entry name" value="WH-like_DNA-bd_sf"/>
</dbReference>
<dbReference type="Proteomes" id="UP000184514">
    <property type="component" value="Unassembled WGS sequence"/>
</dbReference>
<dbReference type="STRING" id="696762.PFRI_35170"/>
<dbReference type="Pfam" id="PF09952">
    <property type="entry name" value="AbiEi_2"/>
    <property type="match status" value="1"/>
</dbReference>
<sequence>MSELADIDRELIDSLSNSLAAIPGTRLDEISFEPEMSGRQRPDVIFQLKIGDREVSIVAETRGDVFPRDAREVVWQLKQYQLDLASSNQHIVPMIIARSVSEGARSFLRDEHVAYYDLSGSLYIGVGDTFVLIDKPKSKRIRRKDVNIFKGTRAQVLQALIARQSEWVTGTEIAEDAGVSPATVSQTLKDLERRDWLQVKGEGPAKRRRLIQPDDLLDAWRDSILVEPANRQSRYYVPRMKPEDMVHKIQSEHDHNDYDLEFTGQFAAQSYAPFLSNVSNLAVRVTDKRSREWLLSVLGAREVSEGANLTVIDAKSKQLSRGVSDDDERLLASPLQVYLDLLEDHGRSKEMAEHLRSQKLVWQ</sequence>
<organism evidence="2 3">
    <name type="scientific">Planktotalea frisia</name>
    <dbReference type="NCBI Taxonomy" id="696762"/>
    <lineage>
        <taxon>Bacteria</taxon>
        <taxon>Pseudomonadati</taxon>
        <taxon>Pseudomonadota</taxon>
        <taxon>Alphaproteobacteria</taxon>
        <taxon>Rhodobacterales</taxon>
        <taxon>Paracoccaceae</taxon>
        <taxon>Planktotalea</taxon>
    </lineage>
</organism>
<gene>
    <name evidence="2" type="ORF">PFRI_35170</name>
</gene>
<protein>
    <submittedName>
        <fullName evidence="2">MarR family protein</fullName>
    </submittedName>
</protein>
<reference evidence="2 3" key="1">
    <citation type="submission" date="2016-10" db="EMBL/GenBank/DDBJ databases">
        <title>Genome sequence of Planktotalea frisia SH6-1.</title>
        <authorList>
            <person name="Poehlein A."/>
            <person name="Bakenhus I."/>
            <person name="Voget S."/>
            <person name="Brinkhoff T."/>
            <person name="Simon M."/>
        </authorList>
    </citation>
    <scope>NUCLEOTIDE SEQUENCE [LARGE SCALE GENOMIC DNA]</scope>
    <source>
        <strain evidence="2 3">SH6-1</strain>
    </source>
</reference>
<dbReference type="OrthoDB" id="5510301at2"/>
<evidence type="ECO:0000313" key="3">
    <source>
        <dbReference type="Proteomes" id="UP000184514"/>
    </source>
</evidence>
<dbReference type="InterPro" id="IPR011991">
    <property type="entry name" value="ArsR-like_HTH"/>
</dbReference>
<proteinExistence type="predicted"/>
<keyword evidence="3" id="KW-1185">Reference proteome</keyword>
<accession>A0A1L9NSI3</accession>
<dbReference type="InterPro" id="IPR000835">
    <property type="entry name" value="HTH_MarR-typ"/>
</dbReference>
<dbReference type="InterPro" id="IPR036390">
    <property type="entry name" value="WH_DNA-bd_sf"/>
</dbReference>
<evidence type="ECO:0000259" key="1">
    <source>
        <dbReference type="Pfam" id="PF12802"/>
    </source>
</evidence>
<dbReference type="SUPFAM" id="SSF46785">
    <property type="entry name" value="Winged helix' DNA-binding domain"/>
    <property type="match status" value="1"/>
</dbReference>
<evidence type="ECO:0000313" key="2">
    <source>
        <dbReference type="EMBL" id="OJI92270.1"/>
    </source>
</evidence>
<dbReference type="CDD" id="cd00090">
    <property type="entry name" value="HTH_ARSR"/>
    <property type="match status" value="1"/>
</dbReference>
<dbReference type="RefSeq" id="WP_072632019.1">
    <property type="nucleotide sequence ID" value="NZ_MLCB01000190.1"/>
</dbReference>
<dbReference type="EMBL" id="MLCB01000190">
    <property type="protein sequence ID" value="OJI92270.1"/>
    <property type="molecule type" value="Genomic_DNA"/>
</dbReference>
<dbReference type="Pfam" id="PF12802">
    <property type="entry name" value="MarR_2"/>
    <property type="match status" value="1"/>
</dbReference>
<dbReference type="Gene3D" id="1.10.10.10">
    <property type="entry name" value="Winged helix-like DNA-binding domain superfamily/Winged helix DNA-binding domain"/>
    <property type="match status" value="1"/>
</dbReference>
<comment type="caution">
    <text evidence="2">The sequence shown here is derived from an EMBL/GenBank/DDBJ whole genome shotgun (WGS) entry which is preliminary data.</text>
</comment>
<dbReference type="GO" id="GO:0003700">
    <property type="term" value="F:DNA-binding transcription factor activity"/>
    <property type="evidence" value="ECO:0007669"/>
    <property type="project" value="InterPro"/>
</dbReference>
<name>A0A1L9NSI3_9RHOB</name>
<feature type="domain" description="HTH marR-type" evidence="1">
    <location>
        <begin position="151"/>
        <end position="208"/>
    </location>
</feature>
<dbReference type="InterPro" id="IPR019238">
    <property type="entry name" value="AbiEi_2"/>
</dbReference>